<dbReference type="GO" id="GO:0044183">
    <property type="term" value="F:protein folding chaperone"/>
    <property type="evidence" value="ECO:0007669"/>
    <property type="project" value="InterPro"/>
</dbReference>
<evidence type="ECO:0008006" key="9">
    <source>
        <dbReference type="Google" id="ProtNLM"/>
    </source>
</evidence>
<feature type="transmembrane region" description="Helical" evidence="6">
    <location>
        <begin position="83"/>
        <end position="100"/>
    </location>
</feature>
<dbReference type="OrthoDB" id="284718at2759"/>
<feature type="transmembrane region" description="Helical" evidence="6">
    <location>
        <begin position="44"/>
        <end position="71"/>
    </location>
</feature>
<comment type="subcellular location">
    <subcellularLocation>
        <location evidence="1">Membrane</location>
    </subcellularLocation>
</comment>
<comment type="caution">
    <text evidence="7">The sequence shown here is derived from an EMBL/GenBank/DDBJ whole genome shotgun (WGS) entry which is preliminary data.</text>
</comment>
<dbReference type="GO" id="GO:0005789">
    <property type="term" value="C:endoplasmic reticulum membrane"/>
    <property type="evidence" value="ECO:0007669"/>
    <property type="project" value="InterPro"/>
</dbReference>
<evidence type="ECO:0000256" key="1">
    <source>
        <dbReference type="ARBA" id="ARBA00004370"/>
    </source>
</evidence>
<evidence type="ECO:0000256" key="2">
    <source>
        <dbReference type="ARBA" id="ARBA00009066"/>
    </source>
</evidence>
<organism evidence="7 8">
    <name type="scientific">Adiantum capillus-veneris</name>
    <name type="common">Maidenhair fern</name>
    <dbReference type="NCBI Taxonomy" id="13818"/>
    <lineage>
        <taxon>Eukaryota</taxon>
        <taxon>Viridiplantae</taxon>
        <taxon>Streptophyta</taxon>
        <taxon>Embryophyta</taxon>
        <taxon>Tracheophyta</taxon>
        <taxon>Polypodiopsida</taxon>
        <taxon>Polypodiidae</taxon>
        <taxon>Polypodiales</taxon>
        <taxon>Pteridineae</taxon>
        <taxon>Pteridaceae</taxon>
        <taxon>Vittarioideae</taxon>
        <taxon>Adiantum</taxon>
    </lineage>
</organism>
<dbReference type="GO" id="GO:0045048">
    <property type="term" value="P:protein insertion into ER membrane"/>
    <property type="evidence" value="ECO:0007669"/>
    <property type="project" value="InterPro"/>
</dbReference>
<reference evidence="7" key="1">
    <citation type="submission" date="2021-01" db="EMBL/GenBank/DDBJ databases">
        <title>Adiantum capillus-veneris genome.</title>
        <authorList>
            <person name="Fang Y."/>
            <person name="Liao Q."/>
        </authorList>
    </citation>
    <scope>NUCLEOTIDE SEQUENCE</scope>
    <source>
        <strain evidence="7">H3</strain>
        <tissue evidence="7">Leaf</tissue>
    </source>
</reference>
<evidence type="ECO:0000256" key="5">
    <source>
        <dbReference type="ARBA" id="ARBA00023136"/>
    </source>
</evidence>
<evidence type="ECO:0000256" key="4">
    <source>
        <dbReference type="ARBA" id="ARBA00022989"/>
    </source>
</evidence>
<evidence type="ECO:0000256" key="6">
    <source>
        <dbReference type="SAM" id="Phobius"/>
    </source>
</evidence>
<keyword evidence="8" id="KW-1185">Reference proteome</keyword>
<dbReference type="InterPro" id="IPR005351">
    <property type="entry name" value="ASTER"/>
</dbReference>
<evidence type="ECO:0000313" key="7">
    <source>
        <dbReference type="EMBL" id="KAI5071701.1"/>
    </source>
</evidence>
<evidence type="ECO:0000256" key="3">
    <source>
        <dbReference type="ARBA" id="ARBA00022692"/>
    </source>
</evidence>
<dbReference type="Pfam" id="PF03669">
    <property type="entry name" value="ASTER"/>
    <property type="match status" value="1"/>
</dbReference>
<dbReference type="PANTHER" id="PTHR13193:SF0">
    <property type="entry name" value="PAT COMPLEX SUBUNIT ASTERIX"/>
    <property type="match status" value="1"/>
</dbReference>
<comment type="similarity">
    <text evidence="2">Belongs to the Asterix family.</text>
</comment>
<evidence type="ECO:0000313" key="8">
    <source>
        <dbReference type="Proteomes" id="UP000886520"/>
    </source>
</evidence>
<accession>A0A9D4UQ73</accession>
<proteinExistence type="inferred from homology"/>
<dbReference type="PANTHER" id="PTHR13193">
    <property type="entry name" value="CGI-140"/>
    <property type="match status" value="1"/>
</dbReference>
<dbReference type="AlphaFoldDB" id="A0A9D4UQ73"/>
<keyword evidence="4 6" id="KW-1133">Transmembrane helix</keyword>
<dbReference type="EMBL" id="JABFUD020000013">
    <property type="protein sequence ID" value="KAI5071701.1"/>
    <property type="molecule type" value="Genomic_DNA"/>
</dbReference>
<protein>
    <recommendedName>
        <fullName evidence="9">Protein Asterix</fullName>
    </recommendedName>
</protein>
<gene>
    <name evidence="7" type="ORF">GOP47_0013952</name>
</gene>
<keyword evidence="5 6" id="KW-0472">Membrane</keyword>
<dbReference type="Proteomes" id="UP000886520">
    <property type="component" value="Chromosome 13"/>
</dbReference>
<sequence length="109" mass="12001">MKLLALHGVMASSDPRLPSAARPYVPPLLNPQDLPPDYSSFLAILFGIAGVMLRYKFASWLALICCAQSLANMRDFENDLKQIVMAMTFALMGIVTNYLGPSRQALRPS</sequence>
<keyword evidence="3 6" id="KW-0812">Transmembrane</keyword>
<name>A0A9D4UQ73_ADICA</name>